<reference evidence="2" key="1">
    <citation type="submission" date="2020-02" db="EMBL/GenBank/DDBJ databases">
        <authorList>
            <person name="Meier V. D."/>
        </authorList>
    </citation>
    <scope>NUCLEOTIDE SEQUENCE</scope>
    <source>
        <strain evidence="2">AVDCRST_MAG38</strain>
    </source>
</reference>
<feature type="region of interest" description="Disordered" evidence="1">
    <location>
        <begin position="1"/>
        <end position="226"/>
    </location>
</feature>
<proteinExistence type="predicted"/>
<feature type="compositionally biased region" description="Basic residues" evidence="1">
    <location>
        <begin position="167"/>
        <end position="204"/>
    </location>
</feature>
<dbReference type="AlphaFoldDB" id="A0A6J4R9W0"/>
<feature type="non-terminal residue" evidence="2">
    <location>
        <position position="1"/>
    </location>
</feature>
<name>A0A6J4R9W0_9ACTN</name>
<dbReference type="EMBL" id="CADCVJ010000065">
    <property type="protein sequence ID" value="CAA9468256.1"/>
    <property type="molecule type" value="Genomic_DNA"/>
</dbReference>
<sequence>ARPLRHRRRSRQGRLEPDARADRQGQRGDGHRVRPPSLPGRRAGARAQRAVRRRDGAVGARARRHPARRSGRGGDRRRRGQPADLPGRQGEVPVRADHRSREQPAQSRPLRAAGHRAGRLGDRPDPPADRARGPSLRDDPPARPAAGAPRDHRDGGLRRVLGGGPARLRRHDARRRPDHLAAARRSRLRAQGRHGRPGRRRGAGRPRPGPRGGHHPPVRDAQRAAL</sequence>
<feature type="compositionally biased region" description="Basic and acidic residues" evidence="1">
    <location>
        <begin position="119"/>
        <end position="141"/>
    </location>
</feature>
<evidence type="ECO:0000256" key="1">
    <source>
        <dbReference type="SAM" id="MobiDB-lite"/>
    </source>
</evidence>
<accession>A0A6J4R9W0</accession>
<feature type="compositionally biased region" description="Basic and acidic residues" evidence="1">
    <location>
        <begin position="13"/>
        <end position="32"/>
    </location>
</feature>
<protein>
    <submittedName>
        <fullName evidence="2">Trk system potassium uptake protein TrkA</fullName>
    </submittedName>
</protein>
<feature type="compositionally biased region" description="Basic residues" evidence="1">
    <location>
        <begin position="1"/>
        <end position="12"/>
    </location>
</feature>
<evidence type="ECO:0000313" key="2">
    <source>
        <dbReference type="EMBL" id="CAA9468256.1"/>
    </source>
</evidence>
<gene>
    <name evidence="2" type="ORF">AVDCRST_MAG38-941</name>
</gene>
<feature type="non-terminal residue" evidence="2">
    <location>
        <position position="226"/>
    </location>
</feature>
<feature type="compositionally biased region" description="Basic residues" evidence="1">
    <location>
        <begin position="61"/>
        <end position="80"/>
    </location>
</feature>
<feature type="compositionally biased region" description="Basic and acidic residues" evidence="1">
    <location>
        <begin position="217"/>
        <end position="226"/>
    </location>
</feature>
<organism evidence="2">
    <name type="scientific">uncultured Solirubrobacteraceae bacterium</name>
    <dbReference type="NCBI Taxonomy" id="1162706"/>
    <lineage>
        <taxon>Bacteria</taxon>
        <taxon>Bacillati</taxon>
        <taxon>Actinomycetota</taxon>
        <taxon>Thermoleophilia</taxon>
        <taxon>Solirubrobacterales</taxon>
        <taxon>Solirubrobacteraceae</taxon>
        <taxon>environmental samples</taxon>
    </lineage>
</organism>